<protein>
    <submittedName>
        <fullName evidence="1">Uncharacterized protein</fullName>
    </submittedName>
</protein>
<gene>
    <name evidence="1" type="ORF">FA95DRAFT_1564714</name>
</gene>
<evidence type="ECO:0000313" key="2">
    <source>
        <dbReference type="Proteomes" id="UP000814033"/>
    </source>
</evidence>
<organism evidence="1 2">
    <name type="scientific">Auriscalpium vulgare</name>
    <dbReference type="NCBI Taxonomy" id="40419"/>
    <lineage>
        <taxon>Eukaryota</taxon>
        <taxon>Fungi</taxon>
        <taxon>Dikarya</taxon>
        <taxon>Basidiomycota</taxon>
        <taxon>Agaricomycotina</taxon>
        <taxon>Agaricomycetes</taxon>
        <taxon>Russulales</taxon>
        <taxon>Auriscalpiaceae</taxon>
        <taxon>Auriscalpium</taxon>
    </lineage>
</organism>
<dbReference type="EMBL" id="MU276086">
    <property type="protein sequence ID" value="KAI0042062.1"/>
    <property type="molecule type" value="Genomic_DNA"/>
</dbReference>
<keyword evidence="2" id="KW-1185">Reference proteome</keyword>
<accession>A0ACB8RDU0</accession>
<proteinExistence type="predicted"/>
<comment type="caution">
    <text evidence="1">The sequence shown here is derived from an EMBL/GenBank/DDBJ whole genome shotgun (WGS) entry which is preliminary data.</text>
</comment>
<reference evidence="1" key="2">
    <citation type="journal article" date="2022" name="New Phytol.">
        <title>Evolutionary transition to the ectomycorrhizal habit in the genomes of a hyperdiverse lineage of mushroom-forming fungi.</title>
        <authorList>
            <person name="Looney B."/>
            <person name="Miyauchi S."/>
            <person name="Morin E."/>
            <person name="Drula E."/>
            <person name="Courty P.E."/>
            <person name="Kohler A."/>
            <person name="Kuo A."/>
            <person name="LaButti K."/>
            <person name="Pangilinan J."/>
            <person name="Lipzen A."/>
            <person name="Riley R."/>
            <person name="Andreopoulos W."/>
            <person name="He G."/>
            <person name="Johnson J."/>
            <person name="Nolan M."/>
            <person name="Tritt A."/>
            <person name="Barry K.W."/>
            <person name="Grigoriev I.V."/>
            <person name="Nagy L.G."/>
            <person name="Hibbett D."/>
            <person name="Henrissat B."/>
            <person name="Matheny P.B."/>
            <person name="Labbe J."/>
            <person name="Martin F.M."/>
        </authorList>
    </citation>
    <scope>NUCLEOTIDE SEQUENCE</scope>
    <source>
        <strain evidence="1">FP105234-sp</strain>
    </source>
</reference>
<reference evidence="1" key="1">
    <citation type="submission" date="2021-02" db="EMBL/GenBank/DDBJ databases">
        <authorList>
            <consortium name="DOE Joint Genome Institute"/>
            <person name="Ahrendt S."/>
            <person name="Looney B.P."/>
            <person name="Miyauchi S."/>
            <person name="Morin E."/>
            <person name="Drula E."/>
            <person name="Courty P.E."/>
            <person name="Chicoki N."/>
            <person name="Fauchery L."/>
            <person name="Kohler A."/>
            <person name="Kuo A."/>
            <person name="Labutti K."/>
            <person name="Pangilinan J."/>
            <person name="Lipzen A."/>
            <person name="Riley R."/>
            <person name="Andreopoulos W."/>
            <person name="He G."/>
            <person name="Johnson J."/>
            <person name="Barry K.W."/>
            <person name="Grigoriev I.V."/>
            <person name="Nagy L."/>
            <person name="Hibbett D."/>
            <person name="Henrissat B."/>
            <person name="Matheny P.B."/>
            <person name="Labbe J."/>
            <person name="Martin F."/>
        </authorList>
    </citation>
    <scope>NUCLEOTIDE SEQUENCE</scope>
    <source>
        <strain evidence="1">FP105234-sp</strain>
    </source>
</reference>
<evidence type="ECO:0000313" key="1">
    <source>
        <dbReference type="EMBL" id="KAI0042062.1"/>
    </source>
</evidence>
<dbReference type="Proteomes" id="UP000814033">
    <property type="component" value="Unassembled WGS sequence"/>
</dbReference>
<sequence>MAAVNDPLSKRQPRDLSLPVSRTSILSPEVGAFVVFTLDPVASLDALEDPIALDAACVLASFCKKYLGYLTVVLIDEHMSTPVAPATHPQGRRAVAPIPALPLPRDDLFIHYNF</sequence>
<name>A0ACB8RDU0_9AGAM</name>